<evidence type="ECO:0000313" key="1">
    <source>
        <dbReference type="EMBL" id="JAH85531.1"/>
    </source>
</evidence>
<reference evidence="1" key="2">
    <citation type="journal article" date="2015" name="Fish Shellfish Immunol.">
        <title>Early steps in the European eel (Anguilla anguilla)-Vibrio vulnificus interaction in the gills: Role of the RtxA13 toxin.</title>
        <authorList>
            <person name="Callol A."/>
            <person name="Pajuelo D."/>
            <person name="Ebbesson L."/>
            <person name="Teles M."/>
            <person name="MacKenzie S."/>
            <person name="Amaro C."/>
        </authorList>
    </citation>
    <scope>NUCLEOTIDE SEQUENCE</scope>
</reference>
<sequence>MTDYYIIALETMKSTLKKTKQKKHLVLHDNTR</sequence>
<proteinExistence type="predicted"/>
<dbReference type="AlphaFoldDB" id="A0A0E9W5E3"/>
<dbReference type="EMBL" id="GBXM01023046">
    <property type="protein sequence ID" value="JAH85531.1"/>
    <property type="molecule type" value="Transcribed_RNA"/>
</dbReference>
<name>A0A0E9W5E3_ANGAN</name>
<accession>A0A0E9W5E3</accession>
<reference evidence="1" key="1">
    <citation type="submission" date="2014-11" db="EMBL/GenBank/DDBJ databases">
        <authorList>
            <person name="Amaro Gonzalez C."/>
        </authorList>
    </citation>
    <scope>NUCLEOTIDE SEQUENCE</scope>
</reference>
<protein>
    <submittedName>
        <fullName evidence="1">Uncharacterized protein</fullName>
    </submittedName>
</protein>
<organism evidence="1">
    <name type="scientific">Anguilla anguilla</name>
    <name type="common">European freshwater eel</name>
    <name type="synonym">Muraena anguilla</name>
    <dbReference type="NCBI Taxonomy" id="7936"/>
    <lineage>
        <taxon>Eukaryota</taxon>
        <taxon>Metazoa</taxon>
        <taxon>Chordata</taxon>
        <taxon>Craniata</taxon>
        <taxon>Vertebrata</taxon>
        <taxon>Euteleostomi</taxon>
        <taxon>Actinopterygii</taxon>
        <taxon>Neopterygii</taxon>
        <taxon>Teleostei</taxon>
        <taxon>Anguilliformes</taxon>
        <taxon>Anguillidae</taxon>
        <taxon>Anguilla</taxon>
    </lineage>
</organism>